<dbReference type="EMBL" id="CAVNYO010000434">
    <property type="protein sequence ID" value="CAK5279006.1"/>
    <property type="molecule type" value="Genomic_DNA"/>
</dbReference>
<dbReference type="InterPro" id="IPR036397">
    <property type="entry name" value="RNaseH_sf"/>
</dbReference>
<dbReference type="Pfam" id="PF13358">
    <property type="entry name" value="DDE_3"/>
    <property type="match status" value="1"/>
</dbReference>
<evidence type="ECO:0000313" key="2">
    <source>
        <dbReference type="EMBL" id="CAK5279006.1"/>
    </source>
</evidence>
<comment type="caution">
    <text evidence="2">The sequence shown here is derived from an EMBL/GenBank/DDBJ whole genome shotgun (WGS) entry which is preliminary data.</text>
</comment>
<accession>A0AAD2HN55</accession>
<dbReference type="InterPro" id="IPR038717">
    <property type="entry name" value="Tc1-like_DDE_dom"/>
</dbReference>
<reference evidence="2" key="1">
    <citation type="submission" date="2023-11" db="EMBL/GenBank/DDBJ databases">
        <authorList>
            <person name="De Vega J J."/>
            <person name="De Vega J J."/>
        </authorList>
    </citation>
    <scope>NUCLEOTIDE SEQUENCE</scope>
</reference>
<gene>
    <name evidence="2" type="ORF">MYCIT1_LOCUS28779</name>
</gene>
<protein>
    <recommendedName>
        <fullName evidence="1">Tc1-like transposase DDE domain-containing protein</fullName>
    </recommendedName>
</protein>
<dbReference type="Proteomes" id="UP001295794">
    <property type="component" value="Unassembled WGS sequence"/>
</dbReference>
<dbReference type="AlphaFoldDB" id="A0AAD2HN55"/>
<evidence type="ECO:0000259" key="1">
    <source>
        <dbReference type="Pfam" id="PF13358"/>
    </source>
</evidence>
<dbReference type="Gene3D" id="3.30.420.10">
    <property type="entry name" value="Ribonuclease H-like superfamily/Ribonuclease H"/>
    <property type="match status" value="1"/>
</dbReference>
<organism evidence="2 3">
    <name type="scientific">Mycena citricolor</name>
    <dbReference type="NCBI Taxonomy" id="2018698"/>
    <lineage>
        <taxon>Eukaryota</taxon>
        <taxon>Fungi</taxon>
        <taxon>Dikarya</taxon>
        <taxon>Basidiomycota</taxon>
        <taxon>Agaricomycotina</taxon>
        <taxon>Agaricomycetes</taxon>
        <taxon>Agaricomycetidae</taxon>
        <taxon>Agaricales</taxon>
        <taxon>Marasmiineae</taxon>
        <taxon>Mycenaceae</taxon>
        <taxon>Mycena</taxon>
    </lineage>
</organism>
<dbReference type="PANTHER" id="PTHR46564:SF1">
    <property type="entry name" value="TRANSPOSASE"/>
    <property type="match status" value="1"/>
</dbReference>
<feature type="non-terminal residue" evidence="2">
    <location>
        <position position="1"/>
    </location>
</feature>
<name>A0AAD2HN55_9AGAR</name>
<evidence type="ECO:0000313" key="3">
    <source>
        <dbReference type="Proteomes" id="UP001295794"/>
    </source>
</evidence>
<sequence>CTSRSSYLTLWTLPCQDSEIGPRGCPYNSGLTYKMLKRAAAERDEMAREEWMHTIQTTFLSSMMVTVDESSKDGRTIYRKRGRAPAGQRGLLEADFVRGERYSILAAMSVDGYVGTQIVSGSVDGDEFFDFIVEDILPQMNCFPADRSVLMLDNCAIHKSILLREIVEAQGTMLIFLPPYSPDFNPIEESFSAVKSWIRRHWRRLEHSGTPEIDLLEACATVTAEKARKWFGNSGFRHEPL</sequence>
<proteinExistence type="predicted"/>
<dbReference type="PANTHER" id="PTHR46564">
    <property type="entry name" value="TRANSPOSASE"/>
    <property type="match status" value="1"/>
</dbReference>
<dbReference type="GO" id="GO:0003676">
    <property type="term" value="F:nucleic acid binding"/>
    <property type="evidence" value="ECO:0007669"/>
    <property type="project" value="InterPro"/>
</dbReference>
<keyword evidence="3" id="KW-1185">Reference proteome</keyword>
<feature type="domain" description="Tc1-like transposase DDE" evidence="1">
    <location>
        <begin position="64"/>
        <end position="200"/>
    </location>
</feature>